<feature type="transmembrane region" description="Helical" evidence="2">
    <location>
        <begin position="20"/>
        <end position="43"/>
    </location>
</feature>
<evidence type="ECO:0000313" key="4">
    <source>
        <dbReference type="Proteomes" id="UP001165648"/>
    </source>
</evidence>
<gene>
    <name evidence="3" type="ORF">NQF64_00900</name>
</gene>
<evidence type="ECO:0000256" key="2">
    <source>
        <dbReference type="SAM" id="Phobius"/>
    </source>
</evidence>
<sequence length="221" mass="23805">MMDVQSDGTGGVEPKKYLGWKIGAIIAGLLLVAGLLGLGGYYLSTGHDEGARLHKQGNEVGGSFRVFSLGGGMVTEGDFRGAWMVVWFVDPRCPAAQCQPPLKALDATLMSMKAQGRKVLPLVVSLDAKAEDSDGLKDYVMGVAPHIFPVFATQNMTQAMTRLFHAPYEQERGAGYYKPAPSFVVMDPEGHYVGMLPVTHDSTALKAGLEHLMAHPQQKSQ</sequence>
<protein>
    <submittedName>
        <fullName evidence="3">SCO family protein</fullName>
    </submittedName>
</protein>
<evidence type="ECO:0000313" key="3">
    <source>
        <dbReference type="EMBL" id="MCX5613809.1"/>
    </source>
</evidence>
<dbReference type="InterPro" id="IPR036249">
    <property type="entry name" value="Thioredoxin-like_sf"/>
</dbReference>
<keyword evidence="2" id="KW-0472">Membrane</keyword>
<evidence type="ECO:0000256" key="1">
    <source>
        <dbReference type="ARBA" id="ARBA00010996"/>
    </source>
</evidence>
<dbReference type="Pfam" id="PF02630">
    <property type="entry name" value="SCO1-SenC"/>
    <property type="match status" value="1"/>
</dbReference>
<accession>A0ABT3W437</accession>
<comment type="similarity">
    <text evidence="1">Belongs to the SCO1/2 family.</text>
</comment>
<keyword evidence="4" id="KW-1185">Reference proteome</keyword>
<dbReference type="EMBL" id="JANIDW010000001">
    <property type="protein sequence ID" value="MCX5613809.1"/>
    <property type="molecule type" value="Genomic_DNA"/>
</dbReference>
<name>A0ABT3W437_9PROT</name>
<keyword evidence="2" id="KW-1133">Transmembrane helix</keyword>
<reference evidence="3 4" key="1">
    <citation type="submission" date="2022-07" db="EMBL/GenBank/DDBJ databases">
        <title>Bombella genomes.</title>
        <authorList>
            <person name="Harer L."/>
            <person name="Styblova S."/>
            <person name="Ehrmann M."/>
        </authorList>
    </citation>
    <scope>NUCLEOTIDE SEQUENCE [LARGE SCALE GENOMIC DNA]</scope>
    <source>
        <strain evidence="3 4">TMW 2.2558</strain>
    </source>
</reference>
<dbReference type="Gene3D" id="3.40.30.10">
    <property type="entry name" value="Glutaredoxin"/>
    <property type="match status" value="1"/>
</dbReference>
<organism evidence="3 4">
    <name type="scientific">Bombella saccharophila</name>
    <dbReference type="NCBI Taxonomy" id="2967338"/>
    <lineage>
        <taxon>Bacteria</taxon>
        <taxon>Pseudomonadati</taxon>
        <taxon>Pseudomonadota</taxon>
        <taxon>Alphaproteobacteria</taxon>
        <taxon>Acetobacterales</taxon>
        <taxon>Acetobacteraceae</taxon>
        <taxon>Bombella</taxon>
    </lineage>
</organism>
<keyword evidence="2" id="KW-0812">Transmembrane</keyword>
<dbReference type="InterPro" id="IPR003782">
    <property type="entry name" value="SCO1/SenC"/>
</dbReference>
<dbReference type="Proteomes" id="UP001165648">
    <property type="component" value="Unassembled WGS sequence"/>
</dbReference>
<proteinExistence type="inferred from homology"/>
<dbReference type="RefSeq" id="WP_266106184.1">
    <property type="nucleotide sequence ID" value="NZ_JANIDW010000001.1"/>
</dbReference>
<comment type="caution">
    <text evidence="3">The sequence shown here is derived from an EMBL/GenBank/DDBJ whole genome shotgun (WGS) entry which is preliminary data.</text>
</comment>
<dbReference type="SUPFAM" id="SSF52833">
    <property type="entry name" value="Thioredoxin-like"/>
    <property type="match status" value="1"/>
</dbReference>